<feature type="region of interest" description="Disordered" evidence="3">
    <location>
        <begin position="308"/>
        <end position="376"/>
    </location>
</feature>
<keyword evidence="1 2" id="KW-0175">Coiled coil</keyword>
<evidence type="ECO:0000256" key="2">
    <source>
        <dbReference type="SAM" id="Coils"/>
    </source>
</evidence>
<dbReference type="GO" id="GO:0072699">
    <property type="term" value="P:protein localization to cortical microtubule cytoskeleton"/>
    <property type="evidence" value="ECO:0007669"/>
    <property type="project" value="TreeGrafter"/>
</dbReference>
<reference evidence="5" key="1">
    <citation type="submission" date="2018-02" db="EMBL/GenBank/DDBJ databases">
        <authorList>
            <person name="Cohen D.B."/>
            <person name="Kent A.D."/>
        </authorList>
    </citation>
    <scope>NUCLEOTIDE SEQUENCE</scope>
</reference>
<evidence type="ECO:0000256" key="3">
    <source>
        <dbReference type="SAM" id="MobiDB-lite"/>
    </source>
</evidence>
<keyword evidence="4" id="KW-0812">Transmembrane</keyword>
<feature type="coiled-coil region" evidence="2">
    <location>
        <begin position="78"/>
        <end position="143"/>
    </location>
</feature>
<dbReference type="PANTHER" id="PTHR31342">
    <property type="entry name" value="PROTEIN CHUP1, CHLOROPLASTIC"/>
    <property type="match status" value="1"/>
</dbReference>
<feature type="region of interest" description="Disordered" evidence="3">
    <location>
        <begin position="1"/>
        <end position="30"/>
    </location>
</feature>
<feature type="compositionally biased region" description="Low complexity" evidence="3">
    <location>
        <begin position="356"/>
        <end position="368"/>
    </location>
</feature>
<gene>
    <name evidence="5" type="ORF">FSB_LOCUS39975</name>
</gene>
<dbReference type="AlphaFoldDB" id="A0A2N9HK15"/>
<keyword evidence="4" id="KW-0472">Membrane</keyword>
<feature type="transmembrane region" description="Helical" evidence="4">
    <location>
        <begin position="579"/>
        <end position="598"/>
    </location>
</feature>
<dbReference type="GO" id="GO:0055028">
    <property type="term" value="C:cortical microtubule"/>
    <property type="evidence" value="ECO:0007669"/>
    <property type="project" value="TreeGrafter"/>
</dbReference>
<feature type="compositionally biased region" description="Basic and acidic residues" evidence="3">
    <location>
        <begin position="1"/>
        <end position="10"/>
    </location>
</feature>
<protein>
    <recommendedName>
        <fullName evidence="6">Protein CHUP1, chloroplastic</fullName>
    </recommendedName>
</protein>
<evidence type="ECO:0000313" key="5">
    <source>
        <dbReference type="EMBL" id="SPD12093.1"/>
    </source>
</evidence>
<organism evidence="5">
    <name type="scientific">Fagus sylvatica</name>
    <name type="common">Beechnut</name>
    <dbReference type="NCBI Taxonomy" id="28930"/>
    <lineage>
        <taxon>Eukaryota</taxon>
        <taxon>Viridiplantae</taxon>
        <taxon>Streptophyta</taxon>
        <taxon>Embryophyta</taxon>
        <taxon>Tracheophyta</taxon>
        <taxon>Spermatophyta</taxon>
        <taxon>Magnoliopsida</taxon>
        <taxon>eudicotyledons</taxon>
        <taxon>Gunneridae</taxon>
        <taxon>Pentapetalae</taxon>
        <taxon>rosids</taxon>
        <taxon>fabids</taxon>
        <taxon>Fagales</taxon>
        <taxon>Fagaceae</taxon>
        <taxon>Fagus</taxon>
    </lineage>
</organism>
<sequence>MNSDAHESDLKQQQIEEMEEEKLENSIVLDEEEEESKLIKNKMQQNLKPTFTGKKESGDFKFLIPDNELSNVIERGLVQSLEKELEQRKVTLERKLLEYHGLKEQQAYISQLQRQLEDKTVKINALKMAVDSLQDERKKLHEEIKQGFVAEKQLETAKNVLKGLQDKMDANPRHVKGRLIMLQEQVSRFQSDEISFRDTNVVKKLENVKDVELEIAEMKRRNKELELEKRELAVKLVVAKERIAALSNMTEGKIMARVKEEVSTLRHANKELQEQVERLQQDRFDMVEALVYQRWIHTCLRFEIENHENQSRNTSKCDPRKDSSKKSHEKTEPVMSDPGFDSNFSNSSTESDEMDSTTIDSSPSSQRSSTKRFGAIHNIKRWGRSKDDSSAVLSHSLARSSRGNSLSRTGLFRRFSMSISPSSPPMPRKKGISTVGTLCDKTEVQDSTKSIEKPTSHRARRVSFNDSVTSVESTYQSMPKSIEEMLDEKEISPVRFGHSATINSGPICSNKLEEVKHEPSSATLVIVKDGLSSGTIGELINNDSINMNEGRRIEIAGDELHSKMPEVLPLENRAKSKSYVLVHIVAALFFVFMLRVYFLHLSARNYSA</sequence>
<dbReference type="InterPro" id="IPR040265">
    <property type="entry name" value="CHUP1/IPGA1-like"/>
</dbReference>
<feature type="coiled-coil region" evidence="2">
    <location>
        <begin position="201"/>
        <end position="289"/>
    </location>
</feature>
<evidence type="ECO:0000256" key="1">
    <source>
        <dbReference type="ARBA" id="ARBA00023054"/>
    </source>
</evidence>
<dbReference type="PANTHER" id="PTHR31342:SF35">
    <property type="entry name" value="PROTEIN CHUP1, CHLOROPLASTIC-LIKE"/>
    <property type="match status" value="1"/>
</dbReference>
<proteinExistence type="predicted"/>
<name>A0A2N9HK15_FAGSY</name>
<evidence type="ECO:0008006" key="6">
    <source>
        <dbReference type="Google" id="ProtNLM"/>
    </source>
</evidence>
<keyword evidence="4" id="KW-1133">Transmembrane helix</keyword>
<evidence type="ECO:0000256" key="4">
    <source>
        <dbReference type="SAM" id="Phobius"/>
    </source>
</evidence>
<dbReference type="EMBL" id="OIVN01003557">
    <property type="protein sequence ID" value="SPD12093.1"/>
    <property type="molecule type" value="Genomic_DNA"/>
</dbReference>
<feature type="compositionally biased region" description="Basic and acidic residues" evidence="3">
    <location>
        <begin position="308"/>
        <end position="332"/>
    </location>
</feature>
<accession>A0A2N9HK15</accession>